<dbReference type="Proteomes" id="UP000253727">
    <property type="component" value="Unassembled WGS sequence"/>
</dbReference>
<accession>A0A369QBR2</accession>
<dbReference type="Pfam" id="PF10983">
    <property type="entry name" value="DUF2793"/>
    <property type="match status" value="1"/>
</dbReference>
<evidence type="ECO:0000313" key="1">
    <source>
        <dbReference type="EMBL" id="RDC61015.1"/>
    </source>
</evidence>
<keyword evidence="2" id="KW-1185">Reference proteome</keyword>
<reference evidence="1 2" key="1">
    <citation type="submission" date="2018-04" db="EMBL/GenBank/DDBJ databases">
        <title>Altererythrobacter sp. HME9302 genome sequencing and assembly.</title>
        <authorList>
            <person name="Kang H."/>
            <person name="Kim H."/>
            <person name="Joh K."/>
        </authorList>
    </citation>
    <scope>NUCLEOTIDE SEQUENCE [LARGE SCALE GENOMIC DNA]</scope>
    <source>
        <strain evidence="1 2">HME9302</strain>
    </source>
</reference>
<organism evidence="1 2">
    <name type="scientific">Alteripontixanthobacter maritimus</name>
    <dbReference type="NCBI Taxonomy" id="2161824"/>
    <lineage>
        <taxon>Bacteria</taxon>
        <taxon>Pseudomonadati</taxon>
        <taxon>Pseudomonadota</taxon>
        <taxon>Alphaproteobacteria</taxon>
        <taxon>Sphingomonadales</taxon>
        <taxon>Erythrobacteraceae</taxon>
        <taxon>Alteripontixanthobacter</taxon>
    </lineage>
</organism>
<dbReference type="RefSeq" id="WP_115367053.1">
    <property type="nucleotide sequence ID" value="NZ_QBKA01000002.1"/>
</dbReference>
<gene>
    <name evidence="1" type="ORF">HME9302_02232</name>
</gene>
<dbReference type="EMBL" id="QBKA01000002">
    <property type="protein sequence ID" value="RDC61015.1"/>
    <property type="molecule type" value="Genomic_DNA"/>
</dbReference>
<evidence type="ECO:0000313" key="2">
    <source>
        <dbReference type="Proteomes" id="UP000253727"/>
    </source>
</evidence>
<dbReference type="OrthoDB" id="564699at2"/>
<name>A0A369QBR2_9SPHN</name>
<dbReference type="InterPro" id="IPR021251">
    <property type="entry name" value="DUF2793"/>
</dbReference>
<sequence>MTTPLSFISASPRYSLPFLFVGQAQKEFFVNEALARIDTLLHPAVSGEASAPPATPEPGETWLVGSAATSEWAGHDAELAAWQAGEWNFVAPSEGTRIYRIDERRFVQFANGWQSFDAPAAPSGGNTIDVEARAGLENIVNVLKSAGILG</sequence>
<protein>
    <recommendedName>
        <fullName evidence="3">DUF2793 domain-containing protein</fullName>
    </recommendedName>
</protein>
<proteinExistence type="predicted"/>
<comment type="caution">
    <text evidence="1">The sequence shown here is derived from an EMBL/GenBank/DDBJ whole genome shotgun (WGS) entry which is preliminary data.</text>
</comment>
<evidence type="ECO:0008006" key="3">
    <source>
        <dbReference type="Google" id="ProtNLM"/>
    </source>
</evidence>
<dbReference type="AlphaFoldDB" id="A0A369QBR2"/>